<keyword evidence="7" id="KW-1185">Reference proteome</keyword>
<evidence type="ECO:0000256" key="1">
    <source>
        <dbReference type="ARBA" id="ARBA00004123"/>
    </source>
</evidence>
<dbReference type="InterPro" id="IPR004870">
    <property type="entry name" value="Nucleoporin_Nup155"/>
</dbReference>
<dbReference type="GO" id="GO:0017056">
    <property type="term" value="F:structural constituent of nuclear pore"/>
    <property type="evidence" value="ECO:0007669"/>
    <property type="project" value="InterPro"/>
</dbReference>
<dbReference type="GO" id="GO:0000972">
    <property type="term" value="P:transcription-dependent tethering of RNA polymerase II gene DNA at nuclear periphery"/>
    <property type="evidence" value="ECO:0007669"/>
    <property type="project" value="TreeGrafter"/>
</dbReference>
<dbReference type="GO" id="GO:0044611">
    <property type="term" value="C:nuclear pore inner ring"/>
    <property type="evidence" value="ECO:0007669"/>
    <property type="project" value="TreeGrafter"/>
</dbReference>
<organism evidence="6 7">
    <name type="scientific">Strigomonas culicis</name>
    <dbReference type="NCBI Taxonomy" id="28005"/>
    <lineage>
        <taxon>Eukaryota</taxon>
        <taxon>Discoba</taxon>
        <taxon>Euglenozoa</taxon>
        <taxon>Kinetoplastea</taxon>
        <taxon>Metakinetoplastina</taxon>
        <taxon>Trypanosomatida</taxon>
        <taxon>Trypanosomatidae</taxon>
        <taxon>Strigomonadinae</taxon>
        <taxon>Strigomonas</taxon>
    </lineage>
</organism>
<reference evidence="6 7" key="1">
    <citation type="journal article" date="2013" name="PLoS ONE">
        <title>Predicting the Proteins of Angomonas deanei, Strigomonas culicis and Their Respective Endosymbionts Reveals New Aspects of the Trypanosomatidae Family.</title>
        <authorList>
            <person name="Motta M.C."/>
            <person name="Martins A.C."/>
            <person name="de Souza S.S."/>
            <person name="Catta-Preta C.M."/>
            <person name="Silva R."/>
            <person name="Klein C.C."/>
            <person name="de Almeida L.G."/>
            <person name="de Lima Cunha O."/>
            <person name="Ciapina L.P."/>
            <person name="Brocchi M."/>
            <person name="Colabardini A.C."/>
            <person name="de Araujo Lima B."/>
            <person name="Machado C.R."/>
            <person name="de Almeida Soares C.M."/>
            <person name="Probst C.M."/>
            <person name="de Menezes C.B."/>
            <person name="Thompson C.E."/>
            <person name="Bartholomeu D.C."/>
            <person name="Gradia D.F."/>
            <person name="Pavoni D.P."/>
            <person name="Grisard E.C."/>
            <person name="Fantinatti-Garboggini F."/>
            <person name="Marchini F.K."/>
            <person name="Rodrigues-Luiz G.F."/>
            <person name="Wagner G."/>
            <person name="Goldman G.H."/>
            <person name="Fietto J.L."/>
            <person name="Elias M.C."/>
            <person name="Goldman M.H."/>
            <person name="Sagot M.F."/>
            <person name="Pereira M."/>
            <person name="Stoco P.H."/>
            <person name="de Mendonca-Neto R.P."/>
            <person name="Teixeira S.M."/>
            <person name="Maciel T.E."/>
            <person name="de Oliveira Mendes T.A."/>
            <person name="Urmenyi T.P."/>
            <person name="de Souza W."/>
            <person name="Schenkman S."/>
            <person name="de Vasconcelos A.T."/>
        </authorList>
    </citation>
    <scope>NUCLEOTIDE SEQUENCE [LARGE SCALE GENOMIC DNA]</scope>
</reference>
<dbReference type="GO" id="GO:0006405">
    <property type="term" value="P:RNA export from nucleus"/>
    <property type="evidence" value="ECO:0007669"/>
    <property type="project" value="TreeGrafter"/>
</dbReference>
<evidence type="ECO:0000259" key="4">
    <source>
        <dbReference type="Pfam" id="PF08801"/>
    </source>
</evidence>
<dbReference type="PANTHER" id="PTHR10350:SF6">
    <property type="entry name" value="NUCLEAR PORE COMPLEX PROTEIN NUP155"/>
    <property type="match status" value="1"/>
</dbReference>
<dbReference type="Gene3D" id="1.20.120.1880">
    <property type="entry name" value="Nucleoporin, helical C-terminal domain"/>
    <property type="match status" value="1"/>
</dbReference>
<dbReference type="Pfam" id="PF08801">
    <property type="entry name" value="Nucleoporin_N"/>
    <property type="match status" value="1"/>
</dbReference>
<comment type="subcellular location">
    <subcellularLocation>
        <location evidence="1">Nucleus</location>
    </subcellularLocation>
</comment>
<reference evidence="6" key="2">
    <citation type="submission" date="2013-03" db="EMBL/GenBank/DDBJ databases">
        <authorList>
            <person name="Motta M.C.M."/>
            <person name="Martins A.C.A."/>
            <person name="Preta C.M.C.C."/>
            <person name="Silva R."/>
            <person name="de Souza S.S."/>
            <person name="Klein C.C."/>
            <person name="de Almeida L.G.P."/>
            <person name="Cunha O.L."/>
            <person name="Colabardini A.C."/>
            <person name="Lima B.A."/>
            <person name="Machado C.R."/>
            <person name="Soares C.M.A."/>
            <person name="de Menezes C.B.A."/>
            <person name="Bartolomeu D.C."/>
            <person name="Grisard E.C."/>
            <person name="Fantinatti-Garboggini F."/>
            <person name="Rodrigues-Luiz G.F."/>
            <person name="Wagner G."/>
            <person name="Goldman G.H."/>
            <person name="Fietto J.L.R."/>
            <person name="Ciapina L.P."/>
            <person name="Brocchi M."/>
            <person name="Elias M.C."/>
            <person name="Goldman M.H.S."/>
            <person name="Sagot M.-F."/>
            <person name="Pereira M."/>
            <person name="Stoco P.H."/>
            <person name="Teixeira S.M.R."/>
            <person name="de Mendonca-Neto R.P."/>
            <person name="Maciel T.E.F."/>
            <person name="Mendes T.A.O."/>
            <person name="Urmenyi T.P."/>
            <person name="Teixeira M.M.G."/>
            <person name="de Camargo E.F.P."/>
            <person name="de Sousa W."/>
            <person name="Schenkman S."/>
            <person name="de Vasconcelos A.T.R."/>
        </authorList>
    </citation>
    <scope>NUCLEOTIDE SEQUENCE</scope>
</reference>
<evidence type="ECO:0000313" key="5">
    <source>
        <dbReference type="EMBL" id="EPY20206.1"/>
    </source>
</evidence>
<dbReference type="Proteomes" id="UP000015354">
    <property type="component" value="Unassembled WGS sequence"/>
</dbReference>
<feature type="domain" description="Nucleoporin Nup133/Nup155-like N-terminal" evidence="4">
    <location>
        <begin position="62"/>
        <end position="470"/>
    </location>
</feature>
<protein>
    <submittedName>
        <fullName evidence="6">Nuclear pore complex protein Nup155</fullName>
    </submittedName>
</protein>
<keyword evidence="3" id="KW-0539">Nucleus</keyword>
<evidence type="ECO:0000313" key="7">
    <source>
        <dbReference type="Proteomes" id="UP000015354"/>
    </source>
</evidence>
<name>S9U562_9TRYP</name>
<evidence type="ECO:0000256" key="2">
    <source>
        <dbReference type="ARBA" id="ARBA00022448"/>
    </source>
</evidence>
<dbReference type="EMBL" id="ATMH01006397">
    <property type="protein sequence ID" value="EPY25947.1"/>
    <property type="molecule type" value="Genomic_DNA"/>
</dbReference>
<dbReference type="GO" id="GO:0036228">
    <property type="term" value="P:protein localization to nuclear inner membrane"/>
    <property type="evidence" value="ECO:0007669"/>
    <property type="project" value="TreeGrafter"/>
</dbReference>
<sequence>MNPTQFTDASQSQKDIKQAIENGISTEIVHSTKERDASPSASGSVASDPIALCTNDTTFAIPNFLPLGGLKWPEPLLAVWGQMQYTSFVGIFAELSRVWFTVDNKLVLWDYRDGREFCCYDEIPDLITAVGNPVKPKAGVFEGHISYLLPIATSTSVTLVGVWTRDINYMNDLKITTLDYTVVSDVRIKKMNGITQQGRIFCAAADGDVYEVVYANENTPLTPKIRLVCYSYAFSSYPVLGQAASLMNNLRARWTKQKYPLKDIAIDEKRDVLFTLDDTSTITAWRVVANGIKKSTELRHKPSYAQGDYASGSGASGLQQLFIIDPDADGCTLVAVGSGGDQFRYRYSTPMLGDQHVQIQFCTHIPSHLGGDRDVGCCFAAGSTVLFACFDRNDETSSDEIVVATSPKTVLAPHNTAREIVVHFGASSADIIRVDAMEKVPELHVESPNDLCNQVFTSPSRFIVAHRHGISLYMQLRAVDTLYMILSRADASCRDGLLDRFAAVCHPADYGAMLLQIAIGALHMNAAQYEGDKAFSSAARSSDRRTAGRSLEALGKGILSGNSADAQRLAAERLRSAEVQTTQVVSTSNGSRQITVTMSPFASGLLNYISRVLYLVWELPLVRLQEFNLAAVEANLSRLCEFLESKDIDTYKNSSPQVNAPQQWFRDKVIVTLPGNSQMSVQDLNRLQNAFLYQCFLIASKSLQTALFLRSFRGVPLDKEDRNTTFSQIVREEEIAHRLGSRMNVVFSASNEGVSSFNSDQSRRLFSLHKACPHFFTRQSVYEYKDVTEMELLTQRNAIGFLSEAEMAQWEARVTPNALSYWESGTLQQLCNSLNGSKREDVSVRLLLHAAQQLDLSNTVAFPIFLAERSGQSCEATTHPSSYAVYQKKRQILALVTKVISDAWLSHRSVVDRLLGGPSVSGTIWQVEPSDQMSHFYLFDWLNEPRADEKISESLKETLVGAKSQFLKDYLMQNAGAMGGEYARYLRSHQGDFRKAIEQSLYVADAPMNNVNVSDRLLRRIAALREAHEWATECGSDQAEEVRMRLRNMEAQQRLVDIIGVFLSSGSSDLDASISLDGRVQTGREAAQSHLHLLSDRAVDALVILNIAGMYAVFGGAEVQLDVLMNNMYRDIPVFVDCVRKCYANRTETYETVTRRLIERHLRQSTSFPLCAVVRMLELSLCVSCPAGSSDAVRLLLVCGVDAIVLFRTYQSIIENKDDAATIIANPPPGYLVYSLAVVLEAVCANNDRTYDLNVFVETVRNFIRLALLQPLAPSDQDAVRQAQDRINDITTRVLF</sequence>
<dbReference type="GO" id="GO:0006606">
    <property type="term" value="P:protein import into nucleus"/>
    <property type="evidence" value="ECO:0007669"/>
    <property type="project" value="TreeGrafter"/>
</dbReference>
<dbReference type="EMBL" id="ATMH01009112">
    <property type="protein sequence ID" value="EPY20206.1"/>
    <property type="molecule type" value="Genomic_DNA"/>
</dbReference>
<dbReference type="OrthoDB" id="338970at2759"/>
<keyword evidence="2" id="KW-0813">Transport</keyword>
<dbReference type="InterPro" id="IPR042538">
    <property type="entry name" value="Nucleoporin_Nup155_C_3"/>
</dbReference>
<evidence type="ECO:0000256" key="3">
    <source>
        <dbReference type="ARBA" id="ARBA00023242"/>
    </source>
</evidence>
<accession>S9U562</accession>
<comment type="caution">
    <text evidence="6">The sequence shown here is derived from an EMBL/GenBank/DDBJ whole genome shotgun (WGS) entry which is preliminary data.</text>
</comment>
<dbReference type="SUPFAM" id="SSF82171">
    <property type="entry name" value="DPP6 N-terminal domain-like"/>
    <property type="match status" value="1"/>
</dbReference>
<dbReference type="Gene3D" id="1.20.58.1780">
    <property type="match status" value="1"/>
</dbReference>
<dbReference type="InterPro" id="IPR014908">
    <property type="entry name" value="Nucleoporin_Nup133/Nup155_N"/>
</dbReference>
<evidence type="ECO:0000313" key="6">
    <source>
        <dbReference type="EMBL" id="EPY25947.1"/>
    </source>
</evidence>
<proteinExistence type="predicted"/>
<gene>
    <name evidence="6" type="ORF">STCU_06397</name>
    <name evidence="5" type="ORF">STCU_09112</name>
</gene>
<dbReference type="PANTHER" id="PTHR10350">
    <property type="entry name" value="NUCLEAR PORE COMPLEX PROTEIN NUP155"/>
    <property type="match status" value="1"/>
</dbReference>